<feature type="region of interest" description="Disordered" evidence="6">
    <location>
        <begin position="603"/>
        <end position="660"/>
    </location>
</feature>
<feature type="compositionally biased region" description="Basic residues" evidence="6">
    <location>
        <begin position="348"/>
        <end position="359"/>
    </location>
</feature>
<dbReference type="HOGENOM" id="CLU_415626_0_0_1"/>
<dbReference type="GO" id="GO:0005524">
    <property type="term" value="F:ATP binding"/>
    <property type="evidence" value="ECO:0007669"/>
    <property type="project" value="UniProtKB-KW"/>
</dbReference>
<name>A0A067SXC1_GALM3</name>
<sequence length="660" mass="72405">MVCSGCSRFKKLPEGRRCDPCTRLAAASAPKALEEWPLCNSCGTAYEFLYGTVCSICSEPDDHSMPPPSLPGQTVADTSRSTVHLDAAREAMNNPVDPRTYSAPSSSQRVPSNQNAAAVHSDNNTARSNHASAVLGGFITGYGSTYARVQAKANASGLKIPQPKLSAAALQAGPIKKPSQLINVGITRIVNRFNEKLTTHFNTQVISYPESTLWSDVARDLMFWLDGIYTMQFKYRIQSEADFTLVFTPSKGTLNSVNDFDPDSTLGNFWIACTQTPGLHVIPKNIKVHRLELTAHVNYPQQDGNSVGPYDDEGFATSAFSTHTTRSTTSKKRRTVEDDTGSDDESHRPKRQAITKKGGHLYHTNITGSVSFSSAAVKFVVRKVVVSLSSDSDTAPKWSKSDEKLSVWVAKEKFASGKTKNAFKMQLGGSYYAAKSFYDLGDHLGTPSHYRNLKHLKEELLRQKTIEQALSRFNREAKDQRISVFEMEVADSFILEVVDGPQAGLAWIVDPFLDSKNMRKLSGTDMAGIVHPIARRNIIGTDCLTLFDLMGHSIDGTMGLGDKGLTGIQDFCNQHQCNRICKKFDLEKTTKLALRLPLDDDDSDTDKYIGGENASDDPSSFDRDDAERDFNDANAENEVTSADAESGSGKDISPEAESEK</sequence>
<feature type="compositionally biased region" description="Polar residues" evidence="6">
    <location>
        <begin position="102"/>
        <end position="125"/>
    </location>
</feature>
<evidence type="ECO:0000256" key="3">
    <source>
        <dbReference type="ARBA" id="ARBA00022741"/>
    </source>
</evidence>
<feature type="region of interest" description="Disordered" evidence="6">
    <location>
        <begin position="92"/>
        <end position="125"/>
    </location>
</feature>
<dbReference type="Proteomes" id="UP000027222">
    <property type="component" value="Unassembled WGS sequence"/>
</dbReference>
<keyword evidence="5" id="KW-0067">ATP-binding</keyword>
<dbReference type="PANTHER" id="PTHR45992:SF2">
    <property type="entry name" value="EUKARYOTIC ELONGATION FACTOR 2 KINASE"/>
    <property type="match status" value="1"/>
</dbReference>
<dbReference type="SMART" id="SM00811">
    <property type="entry name" value="Alpha_kinase"/>
    <property type="match status" value="1"/>
</dbReference>
<gene>
    <name evidence="8" type="ORF">GALMADRAFT_213347</name>
</gene>
<evidence type="ECO:0000256" key="1">
    <source>
        <dbReference type="ARBA" id="ARBA00022527"/>
    </source>
</evidence>
<dbReference type="AlphaFoldDB" id="A0A067SXC1"/>
<dbReference type="InterPro" id="IPR011009">
    <property type="entry name" value="Kinase-like_dom_sf"/>
</dbReference>
<dbReference type="InterPro" id="IPR051852">
    <property type="entry name" value="Alpha-type_PK"/>
</dbReference>
<evidence type="ECO:0000313" key="8">
    <source>
        <dbReference type="EMBL" id="KDR72339.1"/>
    </source>
</evidence>
<evidence type="ECO:0000313" key="9">
    <source>
        <dbReference type="Proteomes" id="UP000027222"/>
    </source>
</evidence>
<dbReference type="InterPro" id="IPR004166">
    <property type="entry name" value="a-kinase_dom"/>
</dbReference>
<feature type="region of interest" description="Disordered" evidence="6">
    <location>
        <begin position="321"/>
        <end position="359"/>
    </location>
</feature>
<reference evidence="9" key="1">
    <citation type="journal article" date="2014" name="Proc. Natl. Acad. Sci. U.S.A.">
        <title>Extensive sampling of basidiomycete genomes demonstrates inadequacy of the white-rot/brown-rot paradigm for wood decay fungi.</title>
        <authorList>
            <person name="Riley R."/>
            <person name="Salamov A.A."/>
            <person name="Brown D.W."/>
            <person name="Nagy L.G."/>
            <person name="Floudas D."/>
            <person name="Held B.W."/>
            <person name="Levasseur A."/>
            <person name="Lombard V."/>
            <person name="Morin E."/>
            <person name="Otillar R."/>
            <person name="Lindquist E.A."/>
            <person name="Sun H."/>
            <person name="LaButti K.M."/>
            <person name="Schmutz J."/>
            <person name="Jabbour D."/>
            <person name="Luo H."/>
            <person name="Baker S.E."/>
            <person name="Pisabarro A.G."/>
            <person name="Walton J.D."/>
            <person name="Blanchette R.A."/>
            <person name="Henrissat B."/>
            <person name="Martin F."/>
            <person name="Cullen D."/>
            <person name="Hibbett D.S."/>
            <person name="Grigoriev I.V."/>
        </authorList>
    </citation>
    <scope>NUCLEOTIDE SEQUENCE [LARGE SCALE GENOMIC DNA]</scope>
    <source>
        <strain evidence="9">CBS 339.88</strain>
    </source>
</reference>
<accession>A0A067SXC1</accession>
<dbReference type="CDD" id="cd04515">
    <property type="entry name" value="Alpha_kinase"/>
    <property type="match status" value="1"/>
</dbReference>
<feature type="domain" description="Alpha-type protein kinase" evidence="7">
    <location>
        <begin position="395"/>
        <end position="581"/>
    </location>
</feature>
<keyword evidence="3" id="KW-0547">Nucleotide-binding</keyword>
<evidence type="ECO:0000256" key="5">
    <source>
        <dbReference type="ARBA" id="ARBA00022840"/>
    </source>
</evidence>
<evidence type="ECO:0000259" key="7">
    <source>
        <dbReference type="SMART" id="SM00811"/>
    </source>
</evidence>
<keyword evidence="1" id="KW-0723">Serine/threonine-protein kinase</keyword>
<dbReference type="STRING" id="685588.A0A067SXC1"/>
<proteinExistence type="predicted"/>
<dbReference type="SUPFAM" id="SSF56112">
    <property type="entry name" value="Protein kinase-like (PK-like)"/>
    <property type="match status" value="1"/>
</dbReference>
<dbReference type="Gene3D" id="3.20.200.10">
    <property type="entry name" value="MHCK/EF2 kinase"/>
    <property type="match status" value="1"/>
</dbReference>
<evidence type="ECO:0000256" key="4">
    <source>
        <dbReference type="ARBA" id="ARBA00022777"/>
    </source>
</evidence>
<keyword evidence="2" id="KW-0808">Transferase</keyword>
<dbReference type="EMBL" id="KL142389">
    <property type="protein sequence ID" value="KDR72339.1"/>
    <property type="molecule type" value="Genomic_DNA"/>
</dbReference>
<dbReference type="GO" id="GO:0031037">
    <property type="term" value="P:myosin II filament disassembly"/>
    <property type="evidence" value="ECO:0007669"/>
    <property type="project" value="TreeGrafter"/>
</dbReference>
<dbReference type="GO" id="GO:1903013">
    <property type="term" value="P:response to differentiation-inducing factor 1"/>
    <property type="evidence" value="ECO:0007669"/>
    <property type="project" value="TreeGrafter"/>
</dbReference>
<dbReference type="Pfam" id="PF02816">
    <property type="entry name" value="Alpha_kinase"/>
    <property type="match status" value="2"/>
</dbReference>
<keyword evidence="9" id="KW-1185">Reference proteome</keyword>
<feature type="compositionally biased region" description="Basic and acidic residues" evidence="6">
    <location>
        <begin position="620"/>
        <end position="631"/>
    </location>
</feature>
<protein>
    <recommendedName>
        <fullName evidence="7">Alpha-type protein kinase domain-containing protein</fullName>
    </recommendedName>
</protein>
<organism evidence="8 9">
    <name type="scientific">Galerina marginata (strain CBS 339.88)</name>
    <dbReference type="NCBI Taxonomy" id="685588"/>
    <lineage>
        <taxon>Eukaryota</taxon>
        <taxon>Fungi</taxon>
        <taxon>Dikarya</taxon>
        <taxon>Basidiomycota</taxon>
        <taxon>Agaricomycotina</taxon>
        <taxon>Agaricomycetes</taxon>
        <taxon>Agaricomycetidae</taxon>
        <taxon>Agaricales</taxon>
        <taxon>Agaricineae</taxon>
        <taxon>Strophariaceae</taxon>
        <taxon>Galerina</taxon>
    </lineage>
</organism>
<keyword evidence="4" id="KW-0418">Kinase</keyword>
<evidence type="ECO:0000256" key="2">
    <source>
        <dbReference type="ARBA" id="ARBA00022679"/>
    </source>
</evidence>
<dbReference type="GO" id="GO:0004674">
    <property type="term" value="F:protein serine/threonine kinase activity"/>
    <property type="evidence" value="ECO:0007669"/>
    <property type="project" value="UniProtKB-KW"/>
</dbReference>
<dbReference type="OrthoDB" id="301415at2759"/>
<dbReference type="PANTHER" id="PTHR45992">
    <property type="entry name" value="EUKARYOTIC ELONGATION FACTOR 2 KINASE-RELATED"/>
    <property type="match status" value="1"/>
</dbReference>
<evidence type="ECO:0000256" key="6">
    <source>
        <dbReference type="SAM" id="MobiDB-lite"/>
    </source>
</evidence>